<dbReference type="eggNOG" id="COG1917">
    <property type="taxonomic scope" value="Bacteria"/>
</dbReference>
<evidence type="ECO:0000259" key="1">
    <source>
        <dbReference type="Pfam" id="PF07883"/>
    </source>
</evidence>
<dbReference type="OrthoDB" id="8265259at2"/>
<dbReference type="InterPro" id="IPR014710">
    <property type="entry name" value="RmlC-like_jellyroll"/>
</dbReference>
<dbReference type="PANTHER" id="PTHR37694:SF1">
    <property type="entry name" value="SLR8022 PROTEIN"/>
    <property type="match status" value="1"/>
</dbReference>
<dbReference type="Gene3D" id="2.60.120.10">
    <property type="entry name" value="Jelly Rolls"/>
    <property type="match status" value="1"/>
</dbReference>
<sequence length="107" mass="11521">MRCFNLREQARTLRSHRDLEEKGYVMEVIHRQGGMRLVLVVLSPGGVIPRHVAPGDITIHVLEGDVTVRGEEAAWQLAEGELVALRAGESHAVGSGAGGAFLLTINA</sequence>
<name>D1CH36_THET1</name>
<keyword evidence="3" id="KW-1185">Reference proteome</keyword>
<dbReference type="STRING" id="525904.Tter_2156"/>
<evidence type="ECO:0000313" key="2">
    <source>
        <dbReference type="EMBL" id="ACZ43057.1"/>
    </source>
</evidence>
<dbReference type="KEGG" id="ttr:Tter_2156"/>
<dbReference type="PANTHER" id="PTHR37694">
    <property type="entry name" value="SLR8022 PROTEIN"/>
    <property type="match status" value="1"/>
</dbReference>
<proteinExistence type="predicted"/>
<dbReference type="Proteomes" id="UP000000323">
    <property type="component" value="Chromosome 2"/>
</dbReference>
<feature type="domain" description="Cupin type-2" evidence="1">
    <location>
        <begin position="39"/>
        <end position="94"/>
    </location>
</feature>
<dbReference type="AlphaFoldDB" id="D1CH36"/>
<dbReference type="Pfam" id="PF07883">
    <property type="entry name" value="Cupin_2"/>
    <property type="match status" value="1"/>
</dbReference>
<dbReference type="SUPFAM" id="SSF51182">
    <property type="entry name" value="RmlC-like cupins"/>
    <property type="match status" value="1"/>
</dbReference>
<dbReference type="EMBL" id="CP001826">
    <property type="protein sequence ID" value="ACZ43057.1"/>
    <property type="molecule type" value="Genomic_DNA"/>
</dbReference>
<dbReference type="InterPro" id="IPR013096">
    <property type="entry name" value="Cupin_2"/>
</dbReference>
<gene>
    <name evidence="2" type="ordered locus">Tter_2156</name>
</gene>
<dbReference type="InterPro" id="IPR011051">
    <property type="entry name" value="RmlC_Cupin_sf"/>
</dbReference>
<protein>
    <submittedName>
        <fullName evidence="2">Cupin 2 conserved barrel domain protein</fullName>
    </submittedName>
</protein>
<accession>D1CH36</accession>
<dbReference type="HOGENOM" id="CLU_2208832_0_0_0"/>
<evidence type="ECO:0000313" key="3">
    <source>
        <dbReference type="Proteomes" id="UP000000323"/>
    </source>
</evidence>
<reference evidence="3" key="1">
    <citation type="journal article" date="2010" name="Stand. Genomic Sci.">
        <title>Complete genome sequence of 'Thermobaculum terrenum' type strain (YNP1).</title>
        <authorList>
            <person name="Kiss H."/>
            <person name="Cleland D."/>
            <person name="Lapidus A."/>
            <person name="Lucas S."/>
            <person name="Glavina Del Rio T."/>
            <person name="Nolan M."/>
            <person name="Tice H."/>
            <person name="Han C."/>
            <person name="Goodwin L."/>
            <person name="Pitluck S."/>
            <person name="Liolios K."/>
            <person name="Ivanova N."/>
            <person name="Mavromatis K."/>
            <person name="Ovchinnikova G."/>
            <person name="Pati A."/>
            <person name="Chen A."/>
            <person name="Palaniappan K."/>
            <person name="Land M."/>
            <person name="Hauser L."/>
            <person name="Chang Y."/>
            <person name="Jeffries C."/>
            <person name="Lu M."/>
            <person name="Brettin T."/>
            <person name="Detter J."/>
            <person name="Goker M."/>
            <person name="Tindall B."/>
            <person name="Beck B."/>
            <person name="McDermott T."/>
            <person name="Woyke T."/>
            <person name="Bristow J."/>
            <person name="Eisen J."/>
            <person name="Markowitz V."/>
            <person name="Hugenholtz P."/>
            <person name="Kyrpides N."/>
            <person name="Klenk H."/>
            <person name="Cheng J."/>
        </authorList>
    </citation>
    <scope>NUCLEOTIDE SEQUENCE [LARGE SCALE GENOMIC DNA]</scope>
    <source>
        <strain evidence="3">ATCC BAA-798 / YNP1</strain>
    </source>
</reference>
<organism evidence="2 3">
    <name type="scientific">Thermobaculum terrenum (strain ATCC BAA-798 / CCMEE 7001 / YNP1)</name>
    <dbReference type="NCBI Taxonomy" id="525904"/>
    <lineage>
        <taxon>Bacteria</taxon>
        <taxon>Bacillati</taxon>
        <taxon>Chloroflexota</taxon>
        <taxon>Chloroflexia</taxon>
        <taxon>Candidatus Thermobaculales</taxon>
        <taxon>Candidatus Thermobaculaceae</taxon>
        <taxon>Thermobaculum</taxon>
    </lineage>
</organism>
<dbReference type="RefSeq" id="WP_012876088.1">
    <property type="nucleotide sequence ID" value="NC_013526.1"/>
</dbReference>